<dbReference type="Proteomes" id="UP000199559">
    <property type="component" value="Unassembled WGS sequence"/>
</dbReference>
<feature type="domain" description="Serine aminopeptidase S33" evidence="2">
    <location>
        <begin position="92"/>
        <end position="333"/>
    </location>
</feature>
<evidence type="ECO:0000259" key="2">
    <source>
        <dbReference type="Pfam" id="PF12146"/>
    </source>
</evidence>
<gene>
    <name evidence="3" type="ORF">SAMN05443431_10239</name>
</gene>
<dbReference type="AlphaFoldDB" id="A0A1I3KMA4"/>
<keyword evidence="4" id="KW-1185">Reference proteome</keyword>
<dbReference type="Gene3D" id="3.40.50.1820">
    <property type="entry name" value="alpha/beta hydrolase"/>
    <property type="match status" value="1"/>
</dbReference>
<dbReference type="PANTHER" id="PTHR43265:SF1">
    <property type="entry name" value="ESTERASE ESTD"/>
    <property type="match status" value="1"/>
</dbReference>
<dbReference type="InterPro" id="IPR022742">
    <property type="entry name" value="Hydrolase_4"/>
</dbReference>
<evidence type="ECO:0000256" key="1">
    <source>
        <dbReference type="SAM" id="SignalP"/>
    </source>
</evidence>
<dbReference type="EMBL" id="FORM01000002">
    <property type="protein sequence ID" value="SFI73577.1"/>
    <property type="molecule type" value="Genomic_DNA"/>
</dbReference>
<reference evidence="4" key="1">
    <citation type="submission" date="2016-10" db="EMBL/GenBank/DDBJ databases">
        <authorList>
            <person name="Varghese N."/>
            <person name="Submissions S."/>
        </authorList>
    </citation>
    <scope>NUCLEOTIDE SEQUENCE [LARGE SCALE GENOMIC DNA]</scope>
    <source>
        <strain evidence="4">DSM 28881</strain>
    </source>
</reference>
<keyword evidence="1" id="KW-0732">Signal</keyword>
<protein>
    <recommendedName>
        <fullName evidence="2">Serine aminopeptidase S33 domain-containing protein</fullName>
    </recommendedName>
</protein>
<dbReference type="RefSeq" id="WP_090837454.1">
    <property type="nucleotide sequence ID" value="NZ_FORM01000002.1"/>
</dbReference>
<organism evidence="3 4">
    <name type="scientific">Olleya namhaensis</name>
    <dbReference type="NCBI Taxonomy" id="1144750"/>
    <lineage>
        <taxon>Bacteria</taxon>
        <taxon>Pseudomonadati</taxon>
        <taxon>Bacteroidota</taxon>
        <taxon>Flavobacteriia</taxon>
        <taxon>Flavobacteriales</taxon>
        <taxon>Flavobacteriaceae</taxon>
    </lineage>
</organism>
<dbReference type="GO" id="GO:0052689">
    <property type="term" value="F:carboxylic ester hydrolase activity"/>
    <property type="evidence" value="ECO:0007669"/>
    <property type="project" value="TreeGrafter"/>
</dbReference>
<dbReference type="Pfam" id="PF12146">
    <property type="entry name" value="Hydrolase_4"/>
    <property type="match status" value="1"/>
</dbReference>
<feature type="chain" id="PRO_5011779014" description="Serine aminopeptidase S33 domain-containing protein" evidence="1">
    <location>
        <begin position="22"/>
        <end position="368"/>
    </location>
</feature>
<proteinExistence type="predicted"/>
<evidence type="ECO:0000313" key="4">
    <source>
        <dbReference type="Proteomes" id="UP000199559"/>
    </source>
</evidence>
<dbReference type="STRING" id="1144750.SAMN05443431_10239"/>
<name>A0A1I3KMA4_9FLAO</name>
<dbReference type="InterPro" id="IPR029058">
    <property type="entry name" value="AB_hydrolase_fold"/>
</dbReference>
<accession>A0A1I3KMA4</accession>
<evidence type="ECO:0000313" key="3">
    <source>
        <dbReference type="EMBL" id="SFI73577.1"/>
    </source>
</evidence>
<feature type="signal peptide" evidence="1">
    <location>
        <begin position="1"/>
        <end position="21"/>
    </location>
</feature>
<dbReference type="InterPro" id="IPR053145">
    <property type="entry name" value="AB_hydrolase_Est10"/>
</dbReference>
<sequence length="368" mass="40951">MKPLKKVISLLTLFIYTISFAQTEKPQTPKGPFDYIIEDVTFVNKDADSITLAGTLTKPKNIKQPPVVILINGSGAHDRDCTMMAHKSFWVIADYLTNQGIAVLRFDERGTAKSEGDFSKATTFDLAKDVEAGINYLKSRTDIDASKIGLIGHSEGGLIAPIVASTNPNVAYIIMLAGPGVNGQKILQSQSKKIAKLQGATDEGIAFNNQLTTIAYQAMFSETEVEKQKIAIENALKEFKVKLETEDSPFKVYVNDYTINQLKTQLSNPWLQAFIKLDPKPYLEKTNCPILVLNGSKDVQVLPEINLPEIEKHLKTANNKDVTIKQLEGYNHLFQTAKTGLLNEYFTNEETFSPVVLKIMSDWINARF</sequence>
<dbReference type="SUPFAM" id="SSF53474">
    <property type="entry name" value="alpha/beta-Hydrolases"/>
    <property type="match status" value="1"/>
</dbReference>
<dbReference type="PANTHER" id="PTHR43265">
    <property type="entry name" value="ESTERASE ESTD"/>
    <property type="match status" value="1"/>
</dbReference>